<feature type="transmembrane region" description="Helical" evidence="6">
    <location>
        <begin position="214"/>
        <end position="235"/>
    </location>
</feature>
<feature type="transmembrane region" description="Helical" evidence="6">
    <location>
        <begin position="304"/>
        <end position="324"/>
    </location>
</feature>
<keyword evidence="10" id="KW-1185">Reference proteome</keyword>
<comment type="similarity">
    <text evidence="2 6">Belongs to the drug/metabolite transporter (DMT) superfamily. Plant drug/metabolite exporter (P-DME) (TC 2.A.7.4) family.</text>
</comment>
<reference evidence="8 10" key="2">
    <citation type="journal article" date="2014" name="BMC Genomics">
        <title>An improved genome release (version Mt4.0) for the model legume Medicago truncatula.</title>
        <authorList>
            <person name="Tang H."/>
            <person name="Krishnakumar V."/>
            <person name="Bidwell S."/>
            <person name="Rosen B."/>
            <person name="Chan A."/>
            <person name="Zhou S."/>
            <person name="Gentzbittel L."/>
            <person name="Childs K.L."/>
            <person name="Yandell M."/>
            <person name="Gundlach H."/>
            <person name="Mayer K.F."/>
            <person name="Schwartz D.C."/>
            <person name="Town C.D."/>
        </authorList>
    </citation>
    <scope>GENOME REANNOTATION</scope>
    <source>
        <strain evidence="9 10">cv. Jemalong A17</strain>
    </source>
</reference>
<evidence type="ECO:0000256" key="2">
    <source>
        <dbReference type="ARBA" id="ARBA00007635"/>
    </source>
</evidence>
<feature type="domain" description="EamA" evidence="7">
    <location>
        <begin position="184"/>
        <end position="322"/>
    </location>
</feature>
<dbReference type="Pfam" id="PF00892">
    <property type="entry name" value="EamA"/>
    <property type="match status" value="2"/>
</dbReference>
<feature type="transmembrane region" description="Helical" evidence="6">
    <location>
        <begin position="278"/>
        <end position="298"/>
    </location>
</feature>
<evidence type="ECO:0000256" key="4">
    <source>
        <dbReference type="ARBA" id="ARBA00022989"/>
    </source>
</evidence>
<dbReference type="GO" id="GO:0022857">
    <property type="term" value="F:transmembrane transporter activity"/>
    <property type="evidence" value="ECO:0007669"/>
    <property type="project" value="InterPro"/>
</dbReference>
<evidence type="ECO:0000313" key="10">
    <source>
        <dbReference type="Proteomes" id="UP000002051"/>
    </source>
</evidence>
<evidence type="ECO:0000313" key="8">
    <source>
        <dbReference type="EMBL" id="AES62961.2"/>
    </source>
</evidence>
<feature type="transmembrane region" description="Helical" evidence="6">
    <location>
        <begin position="40"/>
        <end position="62"/>
    </location>
</feature>
<keyword evidence="3 6" id="KW-0812">Transmembrane</keyword>
<reference evidence="8 10" key="1">
    <citation type="journal article" date="2011" name="Nature">
        <title>The Medicago genome provides insight into the evolution of rhizobial symbioses.</title>
        <authorList>
            <person name="Young N.D."/>
            <person name="Debelle F."/>
            <person name="Oldroyd G.E."/>
            <person name="Geurts R."/>
            <person name="Cannon S.B."/>
            <person name="Udvardi M.K."/>
            <person name="Benedito V.A."/>
            <person name="Mayer K.F."/>
            <person name="Gouzy J."/>
            <person name="Schoof H."/>
            <person name="Van de Peer Y."/>
            <person name="Proost S."/>
            <person name="Cook D.R."/>
            <person name="Meyers B.C."/>
            <person name="Spannagl M."/>
            <person name="Cheung F."/>
            <person name="De Mita S."/>
            <person name="Krishnakumar V."/>
            <person name="Gundlach H."/>
            <person name="Zhou S."/>
            <person name="Mudge J."/>
            <person name="Bharti A.K."/>
            <person name="Murray J.D."/>
            <person name="Naoumkina M.A."/>
            <person name="Rosen B."/>
            <person name="Silverstein K.A."/>
            <person name="Tang H."/>
            <person name="Rombauts S."/>
            <person name="Zhao P.X."/>
            <person name="Zhou P."/>
            <person name="Barbe V."/>
            <person name="Bardou P."/>
            <person name="Bechner M."/>
            <person name="Bellec A."/>
            <person name="Berger A."/>
            <person name="Berges H."/>
            <person name="Bidwell S."/>
            <person name="Bisseling T."/>
            <person name="Choisne N."/>
            <person name="Couloux A."/>
            <person name="Denny R."/>
            <person name="Deshpande S."/>
            <person name="Dai X."/>
            <person name="Doyle J.J."/>
            <person name="Dudez A.M."/>
            <person name="Farmer A.D."/>
            <person name="Fouteau S."/>
            <person name="Franken C."/>
            <person name="Gibelin C."/>
            <person name="Gish J."/>
            <person name="Goldstein S."/>
            <person name="Gonzalez A.J."/>
            <person name="Green P.J."/>
            <person name="Hallab A."/>
            <person name="Hartog M."/>
            <person name="Hua A."/>
            <person name="Humphray S.J."/>
            <person name="Jeong D.H."/>
            <person name="Jing Y."/>
            <person name="Jocker A."/>
            <person name="Kenton S.M."/>
            <person name="Kim D.J."/>
            <person name="Klee K."/>
            <person name="Lai H."/>
            <person name="Lang C."/>
            <person name="Lin S."/>
            <person name="Macmil S.L."/>
            <person name="Magdelenat G."/>
            <person name="Matthews L."/>
            <person name="McCorrison J."/>
            <person name="Monaghan E.L."/>
            <person name="Mun J.H."/>
            <person name="Najar F.Z."/>
            <person name="Nicholson C."/>
            <person name="Noirot C."/>
            <person name="O'Bleness M."/>
            <person name="Paule C.R."/>
            <person name="Poulain J."/>
            <person name="Prion F."/>
            <person name="Qin B."/>
            <person name="Qu C."/>
            <person name="Retzel E.F."/>
            <person name="Riddle C."/>
            <person name="Sallet E."/>
            <person name="Samain S."/>
            <person name="Samson N."/>
            <person name="Sanders I."/>
            <person name="Saurat O."/>
            <person name="Scarpelli C."/>
            <person name="Schiex T."/>
            <person name="Segurens B."/>
            <person name="Severin A.J."/>
            <person name="Sherrier D.J."/>
            <person name="Shi R."/>
            <person name="Sims S."/>
            <person name="Singer S.R."/>
            <person name="Sinharoy S."/>
            <person name="Sterck L."/>
            <person name="Viollet A."/>
            <person name="Wang B.B."/>
            <person name="Wang K."/>
            <person name="Wang M."/>
            <person name="Wang X."/>
            <person name="Warfsmann J."/>
            <person name="Weissenbach J."/>
            <person name="White D.D."/>
            <person name="White J.D."/>
            <person name="Wiley G.B."/>
            <person name="Wincker P."/>
            <person name="Xing Y."/>
            <person name="Yang L."/>
            <person name="Yao Z."/>
            <person name="Ying F."/>
            <person name="Zhai J."/>
            <person name="Zhou L."/>
            <person name="Zuber A."/>
            <person name="Denarie J."/>
            <person name="Dixon R.A."/>
            <person name="May G.D."/>
            <person name="Schwartz D.C."/>
            <person name="Rogers J."/>
            <person name="Quetier F."/>
            <person name="Town C.D."/>
            <person name="Roe B.A."/>
        </authorList>
    </citation>
    <scope>NUCLEOTIDE SEQUENCE [LARGE SCALE GENOMIC DNA]</scope>
    <source>
        <strain evidence="8">A17</strain>
        <strain evidence="9 10">cv. Jemalong A17</strain>
    </source>
</reference>
<dbReference type="GO" id="GO:0005886">
    <property type="term" value="C:plasma membrane"/>
    <property type="evidence" value="ECO:0000318"/>
    <property type="project" value="GO_Central"/>
</dbReference>
<feature type="transmembrane region" description="Helical" evidence="6">
    <location>
        <begin position="247"/>
        <end position="266"/>
    </location>
</feature>
<dbReference type="SUPFAM" id="SSF103481">
    <property type="entry name" value="Multidrug resistance efflux transporter EmrE"/>
    <property type="match status" value="2"/>
</dbReference>
<dbReference type="PaxDb" id="3880-AES62961"/>
<dbReference type="EMBL" id="CM001217">
    <property type="protein sequence ID" value="AES62961.2"/>
    <property type="molecule type" value="Genomic_DNA"/>
</dbReference>
<organism evidence="8 10">
    <name type="scientific">Medicago truncatula</name>
    <name type="common">Barrel medic</name>
    <name type="synonym">Medicago tribuloides</name>
    <dbReference type="NCBI Taxonomy" id="3880"/>
    <lineage>
        <taxon>Eukaryota</taxon>
        <taxon>Viridiplantae</taxon>
        <taxon>Streptophyta</taxon>
        <taxon>Embryophyta</taxon>
        <taxon>Tracheophyta</taxon>
        <taxon>Spermatophyta</taxon>
        <taxon>Magnoliopsida</taxon>
        <taxon>eudicotyledons</taxon>
        <taxon>Gunneridae</taxon>
        <taxon>Pentapetalae</taxon>
        <taxon>rosids</taxon>
        <taxon>fabids</taxon>
        <taxon>Fabales</taxon>
        <taxon>Fabaceae</taxon>
        <taxon>Papilionoideae</taxon>
        <taxon>50 kb inversion clade</taxon>
        <taxon>NPAAA clade</taxon>
        <taxon>Hologalegina</taxon>
        <taxon>IRL clade</taxon>
        <taxon>Trifolieae</taxon>
        <taxon>Medicago</taxon>
    </lineage>
</organism>
<dbReference type="InterPro" id="IPR037185">
    <property type="entry name" value="EmrE-like"/>
</dbReference>
<feature type="domain" description="EamA" evidence="7">
    <location>
        <begin position="14"/>
        <end position="151"/>
    </location>
</feature>
<evidence type="ECO:0000256" key="5">
    <source>
        <dbReference type="ARBA" id="ARBA00023136"/>
    </source>
</evidence>
<evidence type="ECO:0000259" key="7">
    <source>
        <dbReference type="Pfam" id="PF00892"/>
    </source>
</evidence>
<comment type="subcellular location">
    <subcellularLocation>
        <location evidence="1 6">Membrane</location>
        <topology evidence="1 6">Multi-pass membrane protein</topology>
    </subcellularLocation>
</comment>
<feature type="transmembrane region" description="Helical" evidence="6">
    <location>
        <begin position="74"/>
        <end position="94"/>
    </location>
</feature>
<evidence type="ECO:0000313" key="9">
    <source>
        <dbReference type="EnsemblPlants" id="AES62961"/>
    </source>
</evidence>
<dbReference type="OrthoDB" id="1728340at2759"/>
<dbReference type="EnsemblPlants" id="AES62961">
    <property type="protein sequence ID" value="AES62961"/>
    <property type="gene ID" value="MTR_1g114210"/>
</dbReference>
<dbReference type="Proteomes" id="UP000002051">
    <property type="component" value="Unassembled WGS sequence"/>
</dbReference>
<dbReference type="InterPro" id="IPR030184">
    <property type="entry name" value="WAT1-related"/>
</dbReference>
<keyword evidence="4 6" id="KW-1133">Transmembrane helix</keyword>
<dbReference type="InterPro" id="IPR000620">
    <property type="entry name" value="EamA_dom"/>
</dbReference>
<dbReference type="PANTHER" id="PTHR31218">
    <property type="entry name" value="WAT1-RELATED PROTEIN"/>
    <property type="match status" value="1"/>
</dbReference>
<evidence type="ECO:0000256" key="6">
    <source>
        <dbReference type="RuleBase" id="RU363077"/>
    </source>
</evidence>
<dbReference type="eggNOG" id="ENOG502QU0E">
    <property type="taxonomic scope" value="Eukaryota"/>
</dbReference>
<accession>G7IE76</accession>
<keyword evidence="5 6" id="KW-0472">Membrane</keyword>
<proteinExistence type="inferred from homology"/>
<feature type="transmembrane region" description="Helical" evidence="6">
    <location>
        <begin position="182"/>
        <end position="202"/>
    </location>
</feature>
<reference evidence="9" key="3">
    <citation type="submission" date="2015-04" db="UniProtKB">
        <authorList>
            <consortium name="EnsemblPlants"/>
        </authorList>
    </citation>
    <scope>IDENTIFICATION</scope>
    <source>
        <strain evidence="9">cv. Jemalong A17</strain>
    </source>
</reference>
<dbReference type="HOGENOM" id="CLU_025359_1_0_1"/>
<sequence length="346" mass="38435">MMSMNCHELCKPVTILILVNLALAFVNLLLKMVLNEGMDYMSIVTYRQAISFIFMAPIAWFYERKHKPEAHIICLLFLSALIGVTLPQYLFLLGLEYTSATFSCAFLNMVPVFTFIMSLPFGIEKVNMKSKSGKAKILGTIVCIGGVLLLALYKGISFNNPQSQHVANTYTSVPPAAKLEKWIIGSILLTAGSLLWSSWFVIQEKISKKYPCQYSGTAILSLFAAIQSTILTLVIKRNNASWIIKGKLEIMCLIYAGMVGSGMCYVAMSWCVKQRGPVFTAAFTPLLQIYVAVLDFSILKEEIYLGSIAGSALVIVGMYILLWGKSMEGEQRVMKDTQANQDVECQ</sequence>
<evidence type="ECO:0000256" key="3">
    <source>
        <dbReference type="ARBA" id="ARBA00022692"/>
    </source>
</evidence>
<name>G7IE76_MEDTR</name>
<protein>
    <recommendedName>
        <fullName evidence="6">WAT1-related protein</fullName>
    </recommendedName>
</protein>
<accession>A0A0C3UV23</accession>
<dbReference type="KEGG" id="mtr:11445523"/>
<dbReference type="AlphaFoldDB" id="G7IE76"/>
<gene>
    <name evidence="9" type="primary">11445523</name>
    <name evidence="8" type="ordered locus">MTR_1g114210</name>
</gene>
<evidence type="ECO:0000256" key="1">
    <source>
        <dbReference type="ARBA" id="ARBA00004141"/>
    </source>
</evidence>
<feature type="transmembrane region" description="Helical" evidence="6">
    <location>
        <begin position="135"/>
        <end position="153"/>
    </location>
</feature>
<feature type="transmembrane region" description="Helical" evidence="6">
    <location>
        <begin position="100"/>
        <end position="123"/>
    </location>
</feature>
<feature type="transmembrane region" description="Helical" evidence="6">
    <location>
        <begin position="12"/>
        <end position="34"/>
    </location>
</feature>